<feature type="binding site" evidence="16">
    <location>
        <position position="367"/>
    </location>
    <ligand>
        <name>S-adenosyl-L-methionine</name>
        <dbReference type="ChEBI" id="CHEBI:59789"/>
    </ligand>
</feature>
<evidence type="ECO:0000256" key="16">
    <source>
        <dbReference type="PIRSR" id="PIRSR017570-1"/>
    </source>
</evidence>
<evidence type="ECO:0000256" key="15">
    <source>
        <dbReference type="PIRNR" id="PIRNR017570"/>
    </source>
</evidence>
<keyword evidence="11 15" id="KW-0804">Transcription</keyword>
<comment type="similarity">
    <text evidence="15">Belongs to the class I-like SAM-binding methyltransferase superfamily. DOT1 family.</text>
</comment>
<evidence type="ECO:0000256" key="11">
    <source>
        <dbReference type="ARBA" id="ARBA00023163"/>
    </source>
</evidence>
<dbReference type="Pfam" id="PF08123">
    <property type="entry name" value="DOT1"/>
    <property type="match status" value="1"/>
</dbReference>
<dbReference type="InterPro" id="IPR021162">
    <property type="entry name" value="Dot1"/>
</dbReference>
<feature type="binding site" evidence="16">
    <location>
        <begin position="341"/>
        <end position="350"/>
    </location>
    <ligand>
        <name>S-adenosyl-L-methionine</name>
        <dbReference type="ChEBI" id="CHEBI:59789"/>
    </ligand>
</feature>
<dbReference type="GO" id="GO:0000781">
    <property type="term" value="C:chromosome, telomeric region"/>
    <property type="evidence" value="ECO:0007669"/>
    <property type="project" value="GOC"/>
</dbReference>
<evidence type="ECO:0000256" key="4">
    <source>
        <dbReference type="ARBA" id="ARBA00020987"/>
    </source>
</evidence>
<keyword evidence="5 15" id="KW-0489">Methyltransferase</keyword>
<gene>
    <name evidence="19" type="ORF">K444DRAFT_531387</name>
</gene>
<keyword evidence="9 15" id="KW-0156">Chromatin regulator</keyword>
<dbReference type="PROSITE" id="PS51569">
    <property type="entry name" value="DOT1"/>
    <property type="match status" value="1"/>
</dbReference>
<dbReference type="Gene3D" id="1.10.260.170">
    <property type="match status" value="1"/>
</dbReference>
<dbReference type="GeneID" id="36583056"/>
<keyword evidence="10 15" id="KW-0805">Transcription regulation</keyword>
<dbReference type="GO" id="GO:0042393">
    <property type="term" value="F:histone binding"/>
    <property type="evidence" value="ECO:0007669"/>
    <property type="project" value="InterPro"/>
</dbReference>
<dbReference type="InterPro" id="IPR030445">
    <property type="entry name" value="H3-K79_meTrfase"/>
</dbReference>
<name>A0A2J6T793_9HELO</name>
<evidence type="ECO:0000256" key="2">
    <source>
        <dbReference type="ARBA" id="ARBA00004123"/>
    </source>
</evidence>
<feature type="domain" description="DOT1" evidence="18">
    <location>
        <begin position="181"/>
        <end position="507"/>
    </location>
</feature>
<evidence type="ECO:0000256" key="8">
    <source>
        <dbReference type="ARBA" id="ARBA00022737"/>
    </source>
</evidence>
<dbReference type="FunFam" id="3.40.50.150:FF:000033">
    <property type="entry name" value="Histone-lysine N-methyltransferase, H3 lysine-79 specific"/>
    <property type="match status" value="1"/>
</dbReference>
<evidence type="ECO:0000256" key="14">
    <source>
        <dbReference type="ARBA" id="ARBA00047770"/>
    </source>
</evidence>
<comment type="subcellular location">
    <subcellularLocation>
        <location evidence="2 15">Nucleus</location>
    </subcellularLocation>
</comment>
<dbReference type="GO" id="GO:0000786">
    <property type="term" value="C:nucleosome"/>
    <property type="evidence" value="ECO:0007669"/>
    <property type="project" value="InterPro"/>
</dbReference>
<evidence type="ECO:0000256" key="5">
    <source>
        <dbReference type="ARBA" id="ARBA00022603"/>
    </source>
</evidence>
<evidence type="ECO:0000313" key="19">
    <source>
        <dbReference type="EMBL" id="PMD58884.1"/>
    </source>
</evidence>
<dbReference type="AlphaFoldDB" id="A0A2J6T793"/>
<dbReference type="GO" id="GO:0140956">
    <property type="term" value="F:histone H3K79 trimethyltransferase activity"/>
    <property type="evidence" value="ECO:0007669"/>
    <property type="project" value="UniProtKB-EC"/>
</dbReference>
<dbReference type="Gene3D" id="3.40.50.150">
    <property type="entry name" value="Vaccinia Virus protein VP39"/>
    <property type="match status" value="1"/>
</dbReference>
<evidence type="ECO:0000313" key="20">
    <source>
        <dbReference type="Proteomes" id="UP000235371"/>
    </source>
</evidence>
<feature type="compositionally biased region" description="Low complexity" evidence="17">
    <location>
        <begin position="26"/>
        <end position="67"/>
    </location>
</feature>
<dbReference type="PANTHER" id="PTHR21451:SF0">
    <property type="entry name" value="HISTONE-LYSINE N-METHYLTRANSFERASE, H3 LYSINE-79 SPECIFIC"/>
    <property type="match status" value="1"/>
</dbReference>
<keyword evidence="12 15" id="KW-0539">Nucleus</keyword>
<dbReference type="STRING" id="1095630.A0A2J6T793"/>
<dbReference type="OrthoDB" id="443402at2759"/>
<feature type="binding site" evidence="16">
    <location>
        <begin position="318"/>
        <end position="321"/>
    </location>
    <ligand>
        <name>S-adenosyl-L-methionine</name>
        <dbReference type="ChEBI" id="CHEBI:59789"/>
    </ligand>
</feature>
<reference evidence="19 20" key="1">
    <citation type="submission" date="2016-04" db="EMBL/GenBank/DDBJ databases">
        <title>A degradative enzymes factory behind the ericoid mycorrhizal symbiosis.</title>
        <authorList>
            <consortium name="DOE Joint Genome Institute"/>
            <person name="Martino E."/>
            <person name="Morin E."/>
            <person name="Grelet G."/>
            <person name="Kuo A."/>
            <person name="Kohler A."/>
            <person name="Daghino S."/>
            <person name="Barry K."/>
            <person name="Choi C."/>
            <person name="Cichocki N."/>
            <person name="Clum A."/>
            <person name="Copeland A."/>
            <person name="Hainaut M."/>
            <person name="Haridas S."/>
            <person name="Labutti K."/>
            <person name="Lindquist E."/>
            <person name="Lipzen A."/>
            <person name="Khouja H.-R."/>
            <person name="Murat C."/>
            <person name="Ohm R."/>
            <person name="Olson A."/>
            <person name="Spatafora J."/>
            <person name="Veneault-Fourrey C."/>
            <person name="Henrissat B."/>
            <person name="Grigoriev I."/>
            <person name="Martin F."/>
            <person name="Perotto S."/>
        </authorList>
    </citation>
    <scope>NUCLEOTIDE SEQUENCE [LARGE SCALE GENOMIC DNA]</scope>
    <source>
        <strain evidence="19 20">E</strain>
    </source>
</reference>
<evidence type="ECO:0000259" key="18">
    <source>
        <dbReference type="PROSITE" id="PS51569"/>
    </source>
</evidence>
<keyword evidence="20" id="KW-1185">Reference proteome</keyword>
<dbReference type="InterPro" id="IPR025789">
    <property type="entry name" value="DOT1_dom"/>
</dbReference>
<evidence type="ECO:0000256" key="13">
    <source>
        <dbReference type="ARBA" id="ARBA00029821"/>
    </source>
</evidence>
<dbReference type="PANTHER" id="PTHR21451">
    <property type="entry name" value="HISTONE H3 METHYLTRANSFERASE"/>
    <property type="match status" value="1"/>
</dbReference>
<organism evidence="19 20">
    <name type="scientific">Hyaloscypha bicolor E</name>
    <dbReference type="NCBI Taxonomy" id="1095630"/>
    <lineage>
        <taxon>Eukaryota</taxon>
        <taxon>Fungi</taxon>
        <taxon>Dikarya</taxon>
        <taxon>Ascomycota</taxon>
        <taxon>Pezizomycotina</taxon>
        <taxon>Leotiomycetes</taxon>
        <taxon>Helotiales</taxon>
        <taxon>Hyaloscyphaceae</taxon>
        <taxon>Hyaloscypha</taxon>
        <taxon>Hyaloscypha bicolor</taxon>
    </lineage>
</organism>
<sequence length="507" mass="56113">MNLFQSKTWKNLKATPTIRTERVPIAKKPAPLPSKAASTKATQDQRSTASSSRAASATARSRPATPSSDDHGSSQPRPNKRKASRQRSPAQPHFDDDNDDEDEDVSAQGPAATLYKRQKTGRKVDSKRRIRSDEAFSEADAGVFEMIHAADIASVNKKSKLAVSGTTEKVTVELQYPSNSQRERYDLACGNDTINSFEEILEIAKIVADVYLTEEQKHAFCDPDSGLIRQLQKANNFLSSIKYTMNKVLLDGFKKAVENYNSAIEGLLEEGALATNLDAMHHLPLRMVHFILQQVYDRAVSPKVELLKHYENGSDNIYGELKPRFISEALAEAGLKSDQIFVDLGSGVGNVVLQAALEFGCESWGCEMMENASKLADAQEKEFAARCRLWGIERGPVRLERGNFLQNAAIIEAITKADVILVNNEVFSQELNQNLIQLFLDLKDGCKIISLKKFGAGGDEVSFRHANDPENVLVYTELPYYSGSVSWTGVGGRYYIAKKDGKRLEGL</sequence>
<keyword evidence="8" id="KW-0677">Repeat</keyword>
<comment type="function">
    <text evidence="1 15">Histone methyltransferase that specifically trimethylates histone H3 to form H3K79me3. This methylation is required for telomere silencing and for the pachytene checkpoint during the meiotic cell cycle by allowing the recruitment of RAD9 to double strand breaks. Nucleosomes are preferred as substrate compared to free histone.</text>
</comment>
<evidence type="ECO:0000256" key="9">
    <source>
        <dbReference type="ARBA" id="ARBA00022853"/>
    </source>
</evidence>
<dbReference type="CDD" id="cd02440">
    <property type="entry name" value="AdoMet_MTases"/>
    <property type="match status" value="1"/>
</dbReference>
<feature type="compositionally biased region" description="Acidic residues" evidence="17">
    <location>
        <begin position="96"/>
        <end position="105"/>
    </location>
</feature>
<dbReference type="EC" id="2.1.1.360" evidence="3 15"/>
<dbReference type="GO" id="GO:0031509">
    <property type="term" value="P:subtelomeric heterochromatin formation"/>
    <property type="evidence" value="ECO:0007669"/>
    <property type="project" value="InterPro"/>
</dbReference>
<evidence type="ECO:0000256" key="10">
    <source>
        <dbReference type="ARBA" id="ARBA00023015"/>
    </source>
</evidence>
<dbReference type="EMBL" id="KZ613817">
    <property type="protein sequence ID" value="PMD58884.1"/>
    <property type="molecule type" value="Genomic_DNA"/>
</dbReference>
<evidence type="ECO:0000256" key="1">
    <source>
        <dbReference type="ARBA" id="ARBA00003482"/>
    </source>
</evidence>
<dbReference type="PIRSF" id="PIRSF017570">
    <property type="entry name" value="Histone_H3-K79_MeTrfase"/>
    <property type="match status" value="1"/>
</dbReference>
<keyword evidence="7 15" id="KW-0949">S-adenosyl-L-methionine</keyword>
<dbReference type="GO" id="GO:0000077">
    <property type="term" value="P:DNA damage checkpoint signaling"/>
    <property type="evidence" value="ECO:0007669"/>
    <property type="project" value="InterPro"/>
</dbReference>
<dbReference type="InParanoid" id="A0A2J6T793"/>
<dbReference type="RefSeq" id="XP_024735788.1">
    <property type="nucleotide sequence ID" value="XM_024874976.1"/>
</dbReference>
<dbReference type="GO" id="GO:0005634">
    <property type="term" value="C:nucleus"/>
    <property type="evidence" value="ECO:0007669"/>
    <property type="project" value="UniProtKB-SubCell"/>
</dbReference>
<evidence type="ECO:0000256" key="7">
    <source>
        <dbReference type="ARBA" id="ARBA00022691"/>
    </source>
</evidence>
<evidence type="ECO:0000256" key="6">
    <source>
        <dbReference type="ARBA" id="ARBA00022679"/>
    </source>
</evidence>
<evidence type="ECO:0000256" key="3">
    <source>
        <dbReference type="ARBA" id="ARBA00012190"/>
    </source>
</evidence>
<evidence type="ECO:0000256" key="12">
    <source>
        <dbReference type="ARBA" id="ARBA00023242"/>
    </source>
</evidence>
<evidence type="ECO:0000256" key="17">
    <source>
        <dbReference type="SAM" id="MobiDB-lite"/>
    </source>
</evidence>
<feature type="region of interest" description="Disordered" evidence="17">
    <location>
        <begin position="1"/>
        <end position="129"/>
    </location>
</feature>
<accession>A0A2J6T793</accession>
<dbReference type="SUPFAM" id="SSF53335">
    <property type="entry name" value="S-adenosyl-L-methionine-dependent methyltransferases"/>
    <property type="match status" value="1"/>
</dbReference>
<dbReference type="GO" id="GO:0006281">
    <property type="term" value="P:DNA repair"/>
    <property type="evidence" value="ECO:0007669"/>
    <property type="project" value="InterPro"/>
</dbReference>
<comment type="catalytic activity">
    <reaction evidence="14 15">
        <text>L-lysyl(79)-[histone H3] + 3 S-adenosyl-L-methionine = N(6),N(6),N(6)-trimethyl-L-lysyl(79)-[histone H3] + 3 S-adenosyl-L-homocysteine + 3 H(+)</text>
        <dbReference type="Rhea" id="RHEA:60328"/>
        <dbReference type="Rhea" id="RHEA-COMP:15549"/>
        <dbReference type="Rhea" id="RHEA-COMP:15552"/>
        <dbReference type="ChEBI" id="CHEBI:15378"/>
        <dbReference type="ChEBI" id="CHEBI:29969"/>
        <dbReference type="ChEBI" id="CHEBI:57856"/>
        <dbReference type="ChEBI" id="CHEBI:59789"/>
        <dbReference type="ChEBI" id="CHEBI:61961"/>
        <dbReference type="EC" id="2.1.1.360"/>
    </reaction>
</comment>
<dbReference type="InterPro" id="IPR029063">
    <property type="entry name" value="SAM-dependent_MTases_sf"/>
</dbReference>
<protein>
    <recommendedName>
        <fullName evidence="4 15">Histone-lysine N-methyltransferase, H3 lysine-79 specific</fullName>
        <ecNumber evidence="3 15">2.1.1.360</ecNumber>
    </recommendedName>
    <alternativeName>
        <fullName evidence="13 15">Histone H3-K79 methyltransferase</fullName>
    </alternativeName>
</protein>
<feature type="compositionally biased region" description="Basic residues" evidence="17">
    <location>
        <begin position="116"/>
        <end position="129"/>
    </location>
</feature>
<proteinExistence type="inferred from homology"/>
<keyword evidence="6 15" id="KW-0808">Transferase</keyword>
<dbReference type="GO" id="GO:0032259">
    <property type="term" value="P:methylation"/>
    <property type="evidence" value="ECO:0007669"/>
    <property type="project" value="UniProtKB-KW"/>
</dbReference>
<dbReference type="Proteomes" id="UP000235371">
    <property type="component" value="Unassembled WGS sequence"/>
</dbReference>